<dbReference type="Proteomes" id="UP000004619">
    <property type="component" value="Unassembled WGS sequence"/>
</dbReference>
<organism evidence="1 2">
    <name type="scientific">Faecalibacterium duncaniae (strain DSM 17677 / JCM 31915 / A2-165)</name>
    <name type="common">Faecalibacterium prausnitzii</name>
    <dbReference type="NCBI Taxonomy" id="411483"/>
    <lineage>
        <taxon>Bacteria</taxon>
        <taxon>Bacillati</taxon>
        <taxon>Bacillota</taxon>
        <taxon>Clostridia</taxon>
        <taxon>Eubacteriales</taxon>
        <taxon>Oscillospiraceae</taxon>
        <taxon>Faecalibacterium</taxon>
    </lineage>
</organism>
<keyword evidence="2" id="KW-1185">Reference proteome</keyword>
<evidence type="ECO:0000313" key="2">
    <source>
        <dbReference type="Proteomes" id="UP000004619"/>
    </source>
</evidence>
<dbReference type="AlphaFoldDB" id="C7H7P5"/>
<accession>C7H7P5</accession>
<reference evidence="1" key="1">
    <citation type="submission" date="2009-08" db="EMBL/GenBank/DDBJ databases">
        <authorList>
            <person name="Weinstock G."/>
            <person name="Sodergren E."/>
            <person name="Clifton S."/>
            <person name="Fulton L."/>
            <person name="Fulton B."/>
            <person name="Courtney L."/>
            <person name="Fronick C."/>
            <person name="Harrison M."/>
            <person name="Strong C."/>
            <person name="Farmer C."/>
            <person name="Delahaunty K."/>
            <person name="Markovic C."/>
            <person name="Hall O."/>
            <person name="Minx P."/>
            <person name="Tomlinson C."/>
            <person name="Mitreva M."/>
            <person name="Nelson J."/>
            <person name="Hou S."/>
            <person name="Wollam A."/>
            <person name="Pepin K.H."/>
            <person name="Johnson M."/>
            <person name="Bhonagiri V."/>
            <person name="Nash W.E."/>
            <person name="Warren W."/>
            <person name="Chinwalla A."/>
            <person name="Mardis E.R."/>
            <person name="Wilson R.K."/>
        </authorList>
    </citation>
    <scope>NUCLEOTIDE SEQUENCE [LARGE SCALE GENOMIC DNA]</scope>
    <source>
        <strain evidence="1">A2-165</strain>
    </source>
</reference>
<comment type="caution">
    <text evidence="1">The sequence shown here is derived from an EMBL/GenBank/DDBJ whole genome shotgun (WGS) entry which is preliminary data.</text>
</comment>
<dbReference type="HOGENOM" id="CLU_3310066_0_0_9"/>
<evidence type="ECO:0000313" key="1">
    <source>
        <dbReference type="EMBL" id="EEU96068.1"/>
    </source>
</evidence>
<dbReference type="EMBL" id="ACOP02000064">
    <property type="protein sequence ID" value="EEU96068.1"/>
    <property type="molecule type" value="Genomic_DNA"/>
</dbReference>
<protein>
    <submittedName>
        <fullName evidence="1">Uncharacterized protein</fullName>
    </submittedName>
</protein>
<name>C7H7P5_FAED2</name>
<proteinExistence type="predicted"/>
<dbReference type="STRING" id="411483.FAEPRAA2165_02330"/>
<sequence>MHKIFSTFWSVLQSRTLKHKKSMLLCISAKQHRFHFIGS</sequence>
<gene>
    <name evidence="1" type="ORF">FAEPRAA2165_02330</name>
</gene>